<dbReference type="FunFam" id="2.40.128.330:FF:000002">
    <property type="entry name" value="Inner membrane magnesium transporter mrs2"/>
    <property type="match status" value="1"/>
</dbReference>
<evidence type="ECO:0000256" key="3">
    <source>
        <dbReference type="ARBA" id="ARBA00022448"/>
    </source>
</evidence>
<reference evidence="15" key="1">
    <citation type="journal article" date="2014" name="Genome Announc.">
        <title>Genome sequence of the yeast Cyberlindnera fabianii (Hansenula fabianii).</title>
        <authorList>
            <person name="Freel K.C."/>
            <person name="Sarilar V."/>
            <person name="Neuveglise C."/>
            <person name="Devillers H."/>
            <person name="Friedrich A."/>
            <person name="Schacherer J."/>
        </authorList>
    </citation>
    <scope>NUCLEOTIDE SEQUENCE</scope>
    <source>
        <strain evidence="15">YJS4271</strain>
    </source>
</reference>
<dbReference type="GO" id="GO:0015095">
    <property type="term" value="F:magnesium ion transmembrane transporter activity"/>
    <property type="evidence" value="ECO:0007669"/>
    <property type="project" value="TreeGrafter"/>
</dbReference>
<dbReference type="GO" id="GO:0005743">
    <property type="term" value="C:mitochondrial inner membrane"/>
    <property type="evidence" value="ECO:0007669"/>
    <property type="project" value="UniProtKB-SubCell"/>
</dbReference>
<keyword evidence="8 14" id="KW-1133">Transmembrane helix</keyword>
<evidence type="ECO:0000256" key="8">
    <source>
        <dbReference type="ARBA" id="ARBA00022989"/>
    </source>
</evidence>
<gene>
    <name evidence="15" type="ORF">CYFA0S_25e01640g</name>
</gene>
<dbReference type="AlphaFoldDB" id="A0A061B9Y3"/>
<comment type="subunit">
    <text evidence="13">Forms homooligomers. Interacts with MRS2.</text>
</comment>
<comment type="function">
    <text evidence="12">Mitochondrial inner membrane magnesium transporter required for mitochondrial magnesium homeostasis. Modulates the conductance of the MRS2 channel. Involved in the splicing of mRNA group II introns in mitochondria by affecting mitochondrial magnesium concentrations, which are critical for group II intron splicing.</text>
</comment>
<name>A0A061B9Y3_CYBFA</name>
<evidence type="ECO:0000256" key="6">
    <source>
        <dbReference type="ARBA" id="ARBA00022842"/>
    </source>
</evidence>
<evidence type="ECO:0000256" key="7">
    <source>
        <dbReference type="ARBA" id="ARBA00022946"/>
    </source>
</evidence>
<dbReference type="PANTHER" id="PTHR13890:SF0">
    <property type="entry name" value="MAGNESIUM TRANSPORTER MRS2 HOMOLOG, MITOCHONDRIAL"/>
    <property type="match status" value="1"/>
</dbReference>
<dbReference type="Pfam" id="PF22099">
    <property type="entry name" value="MRS2-like"/>
    <property type="match status" value="1"/>
</dbReference>
<keyword evidence="9 14" id="KW-0406">Ion transport</keyword>
<dbReference type="EMBL" id="LK052910">
    <property type="protein sequence ID" value="CDR46748.1"/>
    <property type="molecule type" value="Genomic_DNA"/>
</dbReference>
<proteinExistence type="inferred from homology"/>
<keyword evidence="6 14" id="KW-0460">Magnesium</keyword>
<sequence>MSSVIQPLRRLRAHTFAFVRQQMLCQQTLPPHATHLPTIRLFNTTTKGTMVQANSDYASMILEKNLMHRNHVSYTESQTLRCTVFDAQGTLVSPSMDIKRTELITKHGLFPRDIRKIDQTNHSFEIAPAISVRRTSILVSLLHIRCLIKADTVILFDDSGSRSSRAHSQFIAELESKLKSTQQSDLPYEIRALEAVLVSALANLDAEMKVNTTVTKGVLAELEEEITREKLRFLLIQNKKISTFAQKATLVRDVIDELLENDDDLAGMYLTAKKNGVPRSVDDHAEIEMLLESYYNHCDEIVQTINRVINNVRTSEEIINIILDSNRNQLMLLGLRFSIGLLSMGSGLFIAAAYGMNLENFIEETNYGFPLIISISTLTTILLFGYSVKHLNKLQKVTMMGEHYKSVRDNGF</sequence>
<keyword evidence="4 14" id="KW-0812">Transmembrane</keyword>
<feature type="transmembrane region" description="Helical" evidence="14">
    <location>
        <begin position="333"/>
        <end position="355"/>
    </location>
</feature>
<dbReference type="GO" id="GO:0045016">
    <property type="term" value="P:mitochondrial magnesium ion transmembrane transport"/>
    <property type="evidence" value="ECO:0007669"/>
    <property type="project" value="UniProtKB-ARBA"/>
</dbReference>
<dbReference type="PhylomeDB" id="A0A061B9Y3"/>
<accession>A0A061B9Y3</accession>
<evidence type="ECO:0000256" key="11">
    <source>
        <dbReference type="ARBA" id="ARBA00023136"/>
    </source>
</evidence>
<evidence type="ECO:0000256" key="13">
    <source>
        <dbReference type="ARBA" id="ARBA00038721"/>
    </source>
</evidence>
<dbReference type="Gene3D" id="1.20.58.340">
    <property type="entry name" value="Magnesium transport protein CorA, transmembrane region"/>
    <property type="match status" value="1"/>
</dbReference>
<comment type="similarity">
    <text evidence="2 14">Belongs to the CorA metal ion transporter (MIT) (TC 1.A.35) family.</text>
</comment>
<dbReference type="Gene3D" id="2.40.128.330">
    <property type="match status" value="1"/>
</dbReference>
<dbReference type="VEuPathDB" id="FungiDB:BON22_3572"/>
<dbReference type="FunFam" id="1.20.58.340:FF:000005">
    <property type="entry name" value="Inner membrane magnesium transporter MRS2"/>
    <property type="match status" value="1"/>
</dbReference>
<keyword evidence="3 14" id="KW-0813">Transport</keyword>
<dbReference type="VEuPathDB" id="FungiDB:BON22_3573"/>
<keyword evidence="11 14" id="KW-0472">Membrane</keyword>
<dbReference type="PANTHER" id="PTHR13890">
    <property type="entry name" value="RNA SPLICING PROTEIN MRS2, MITOCHONDRIAL"/>
    <property type="match status" value="1"/>
</dbReference>
<feature type="transmembrane region" description="Helical" evidence="14">
    <location>
        <begin position="367"/>
        <end position="386"/>
    </location>
</feature>
<organism evidence="15">
    <name type="scientific">Cyberlindnera fabianii</name>
    <name type="common">Yeast</name>
    <name type="synonym">Hansenula fabianii</name>
    <dbReference type="NCBI Taxonomy" id="36022"/>
    <lineage>
        <taxon>Eukaryota</taxon>
        <taxon>Fungi</taxon>
        <taxon>Dikarya</taxon>
        <taxon>Ascomycota</taxon>
        <taxon>Saccharomycotina</taxon>
        <taxon>Saccharomycetes</taxon>
        <taxon>Phaffomycetales</taxon>
        <taxon>Phaffomycetaceae</taxon>
        <taxon>Cyberlindnera</taxon>
    </lineage>
</organism>
<evidence type="ECO:0000256" key="9">
    <source>
        <dbReference type="ARBA" id="ARBA00023065"/>
    </source>
</evidence>
<evidence type="ECO:0000256" key="4">
    <source>
        <dbReference type="ARBA" id="ARBA00022692"/>
    </source>
</evidence>
<evidence type="ECO:0000256" key="5">
    <source>
        <dbReference type="ARBA" id="ARBA00022792"/>
    </source>
</evidence>
<dbReference type="InterPro" id="IPR039204">
    <property type="entry name" value="MRS2-like"/>
</dbReference>
<evidence type="ECO:0000313" key="15">
    <source>
        <dbReference type="EMBL" id="CDR46748.1"/>
    </source>
</evidence>
<dbReference type="OrthoDB" id="10251508at2759"/>
<evidence type="ECO:0000256" key="10">
    <source>
        <dbReference type="ARBA" id="ARBA00023128"/>
    </source>
</evidence>
<evidence type="ECO:0000256" key="12">
    <source>
        <dbReference type="ARBA" id="ARBA00037564"/>
    </source>
</evidence>
<evidence type="ECO:0000256" key="2">
    <source>
        <dbReference type="ARBA" id="ARBA00009765"/>
    </source>
</evidence>
<protein>
    <recommendedName>
        <fullName evidence="14">Magnesium transporter</fullName>
    </recommendedName>
</protein>
<dbReference type="CDD" id="cd12823">
    <property type="entry name" value="Mrs2_Mfm1p-like"/>
    <property type="match status" value="1"/>
</dbReference>
<comment type="subcellular location">
    <subcellularLocation>
        <location evidence="1 14">Mitochondrion inner membrane</location>
        <topology evidence="1 14">Multi-pass membrane protein</topology>
    </subcellularLocation>
</comment>
<evidence type="ECO:0000256" key="14">
    <source>
        <dbReference type="RuleBase" id="RU366042"/>
    </source>
</evidence>
<evidence type="ECO:0000256" key="1">
    <source>
        <dbReference type="ARBA" id="ARBA00004448"/>
    </source>
</evidence>
<keyword evidence="7" id="KW-0809">Transit peptide</keyword>
<keyword evidence="10" id="KW-0496">Mitochondrion</keyword>
<keyword evidence="5 14" id="KW-0999">Mitochondrion inner membrane</keyword>